<dbReference type="CDD" id="cd00782">
    <property type="entry name" value="MutL_Trans"/>
    <property type="match status" value="1"/>
</dbReference>
<dbReference type="InterPro" id="IPR014721">
    <property type="entry name" value="Ribsml_uS5_D2-typ_fold_subgr"/>
</dbReference>
<sequence>MIRILDEFIADKIAAGEVIERPLSIVKELTENSIDAGSSQIVIEIRNGGKSYIRVTDNGSGISSDEVEIAFERHATGKISKLSDLDHISTLGFRGEALASITAISRLTIYTKTEDSELGTKLKMQGGATVSLEKTGMNTGTTMVVEDVFYNTPARRKFMKSDAAEATVIIDMIQKMAIYYSHIAFRLINNKQTVIATPGTGDILTTIQSIYPSYRELIEINGDYVHGFISDPGSTKSNRRGQIFFVNGRYISSSTIEKGITKGYGDRIFSGHPICILFLEVNPETIDVNIHPNKKEIKFLQEDDIVKDIENAIKRVINSENTIPSAIGLRYEGDSDAKASSTADISSSAAHQGKSLESEDSVSSYTTEKSTQIDIKSFLAAKTRVSDITHNYTTYESVEPEQNITATASKTDVLEECNYNNNISTTHNNDFIINEIDRDDVIIKKKISLKAPAVKSFDFESLAYKGYLFDTYIIMQSTDVAYLVDQHAAHERIMYESFITMYNDSEHVSQPMLIPFSIETSSDVYAAERLWMDDLARLGFDIDDFGNNTFIVRGIPTYMDKGEAELFLKTYIEDPESRSERGNTTVIDKLIMRSCKAAVKGNNKLSTMEIEELLDQLANCVNPFSCPHGRPTFIRFTLSEISRAFKR</sequence>
<dbReference type="Proteomes" id="UP000214689">
    <property type="component" value="Chromosome"/>
</dbReference>
<dbReference type="InterPro" id="IPR020568">
    <property type="entry name" value="Ribosomal_Su5_D2-typ_SF"/>
</dbReference>
<dbReference type="Gene3D" id="3.30.1540.20">
    <property type="entry name" value="MutL, C-terminal domain, dimerisation subdomain"/>
    <property type="match status" value="1"/>
</dbReference>
<dbReference type="Pfam" id="PF01119">
    <property type="entry name" value="DNA_mis_repair"/>
    <property type="match status" value="1"/>
</dbReference>
<evidence type="ECO:0000256" key="2">
    <source>
        <dbReference type="ARBA" id="ARBA00022763"/>
    </source>
</evidence>
<accession>A0A223ASS0</accession>
<dbReference type="OrthoDB" id="9763467at2"/>
<dbReference type="SUPFAM" id="SSF54211">
    <property type="entry name" value="Ribosomal protein S5 domain 2-like"/>
    <property type="match status" value="1"/>
</dbReference>
<dbReference type="EMBL" id="CP016199">
    <property type="protein sequence ID" value="ASS38012.1"/>
    <property type="molecule type" value="Genomic_DNA"/>
</dbReference>
<comment type="function">
    <text evidence="4">This protein is involved in the repair of mismatches in DNA. It is required for dam-dependent methyl-directed DNA mismatch repair. May act as a 'molecular matchmaker', a protein that promotes the formation of a stable complex between two or more DNA-binding proteins in an ATP-dependent manner without itself being part of a final effector complex.</text>
</comment>
<dbReference type="Pfam" id="PF08676">
    <property type="entry name" value="MutL_C"/>
    <property type="match status" value="1"/>
</dbReference>
<dbReference type="PROSITE" id="PS00058">
    <property type="entry name" value="DNA_MISMATCH_REPAIR_1"/>
    <property type="match status" value="1"/>
</dbReference>
<gene>
    <name evidence="4" type="primary">mutL</name>
    <name evidence="8" type="ORF">AXF17_05950</name>
</gene>
<evidence type="ECO:0000259" key="6">
    <source>
        <dbReference type="SMART" id="SM00853"/>
    </source>
</evidence>
<protein>
    <recommendedName>
        <fullName evidence="4">DNA mismatch repair protein MutL</fullName>
    </recommendedName>
</protein>
<dbReference type="FunFam" id="3.30.565.10:FF:000003">
    <property type="entry name" value="DNA mismatch repair endonuclease MutL"/>
    <property type="match status" value="1"/>
</dbReference>
<dbReference type="SUPFAM" id="SSF55874">
    <property type="entry name" value="ATPase domain of HSP90 chaperone/DNA topoisomerase II/histidine kinase"/>
    <property type="match status" value="1"/>
</dbReference>
<dbReference type="NCBIfam" id="TIGR00585">
    <property type="entry name" value="mutl"/>
    <property type="match status" value="1"/>
</dbReference>
<dbReference type="Gene3D" id="3.30.565.10">
    <property type="entry name" value="Histidine kinase-like ATPase, C-terminal domain"/>
    <property type="match status" value="1"/>
</dbReference>
<reference evidence="9" key="1">
    <citation type="submission" date="2016-05" db="EMBL/GenBank/DDBJ databases">
        <authorList>
            <person name="Holder M.E."/>
            <person name="Ajami N.J."/>
            <person name="Petrosino J.F."/>
        </authorList>
    </citation>
    <scope>NUCLEOTIDE SEQUENCE [LARGE SCALE GENOMIC DNA]</scope>
    <source>
        <strain evidence="9">ATCC 700696</strain>
    </source>
</reference>
<dbReference type="InterPro" id="IPR037198">
    <property type="entry name" value="MutL_C_sf"/>
</dbReference>
<name>A0A223ASS0_9FIRM</name>
<dbReference type="Pfam" id="PF13589">
    <property type="entry name" value="HATPase_c_3"/>
    <property type="match status" value="1"/>
</dbReference>
<dbReference type="GO" id="GO:0030983">
    <property type="term" value="F:mismatched DNA binding"/>
    <property type="evidence" value="ECO:0007669"/>
    <property type="project" value="InterPro"/>
</dbReference>
<dbReference type="InterPro" id="IPR020667">
    <property type="entry name" value="DNA_mismatch_repair_MutL"/>
</dbReference>
<evidence type="ECO:0000256" key="5">
    <source>
        <dbReference type="SAM" id="MobiDB-lite"/>
    </source>
</evidence>
<dbReference type="RefSeq" id="WP_094234247.1">
    <property type="nucleotide sequence ID" value="NZ_CP016199.1"/>
</dbReference>
<dbReference type="HAMAP" id="MF_00149">
    <property type="entry name" value="DNA_mis_repair"/>
    <property type="match status" value="1"/>
</dbReference>
<dbReference type="InterPro" id="IPR042121">
    <property type="entry name" value="MutL_C_regsub"/>
</dbReference>
<dbReference type="PANTHER" id="PTHR10073">
    <property type="entry name" value="DNA MISMATCH REPAIR PROTEIN MLH, PMS, MUTL"/>
    <property type="match status" value="1"/>
</dbReference>
<evidence type="ECO:0000256" key="4">
    <source>
        <dbReference type="HAMAP-Rule" id="MF_00149"/>
    </source>
</evidence>
<evidence type="ECO:0000256" key="1">
    <source>
        <dbReference type="ARBA" id="ARBA00006082"/>
    </source>
</evidence>
<dbReference type="InterPro" id="IPR014790">
    <property type="entry name" value="MutL_C"/>
</dbReference>
<dbReference type="PANTHER" id="PTHR10073:SF12">
    <property type="entry name" value="DNA MISMATCH REPAIR PROTEIN MLH1"/>
    <property type="match status" value="1"/>
</dbReference>
<dbReference type="AlphaFoldDB" id="A0A223ASS0"/>
<keyword evidence="2 4" id="KW-0227">DNA damage</keyword>
<comment type="similarity">
    <text evidence="1 4">Belongs to the DNA mismatch repair MutL/HexB family.</text>
</comment>
<evidence type="ECO:0000259" key="7">
    <source>
        <dbReference type="SMART" id="SM01340"/>
    </source>
</evidence>
<dbReference type="GO" id="GO:0032300">
    <property type="term" value="C:mismatch repair complex"/>
    <property type="evidence" value="ECO:0007669"/>
    <property type="project" value="InterPro"/>
</dbReference>
<dbReference type="Gene3D" id="3.30.230.10">
    <property type="match status" value="1"/>
</dbReference>
<evidence type="ECO:0000256" key="3">
    <source>
        <dbReference type="ARBA" id="ARBA00023204"/>
    </source>
</evidence>
<organism evidence="8 9">
    <name type="scientific">Mogibacterium pumilum</name>
    <dbReference type="NCBI Taxonomy" id="86332"/>
    <lineage>
        <taxon>Bacteria</taxon>
        <taxon>Bacillati</taxon>
        <taxon>Bacillota</taxon>
        <taxon>Clostridia</taxon>
        <taxon>Peptostreptococcales</taxon>
        <taxon>Anaerovoracaceae</taxon>
        <taxon>Mogibacterium</taxon>
    </lineage>
</organism>
<evidence type="ECO:0000313" key="9">
    <source>
        <dbReference type="Proteomes" id="UP000214689"/>
    </source>
</evidence>
<dbReference type="GO" id="GO:0006298">
    <property type="term" value="P:mismatch repair"/>
    <property type="evidence" value="ECO:0007669"/>
    <property type="project" value="UniProtKB-UniRule"/>
</dbReference>
<dbReference type="GO" id="GO:0140664">
    <property type="term" value="F:ATP-dependent DNA damage sensor activity"/>
    <property type="evidence" value="ECO:0007669"/>
    <property type="project" value="InterPro"/>
</dbReference>
<feature type="domain" description="MutL C-terminal dimerisation" evidence="6">
    <location>
        <begin position="464"/>
        <end position="605"/>
    </location>
</feature>
<dbReference type="InterPro" id="IPR014762">
    <property type="entry name" value="DNA_mismatch_repair_CS"/>
</dbReference>
<feature type="region of interest" description="Disordered" evidence="5">
    <location>
        <begin position="340"/>
        <end position="363"/>
    </location>
</feature>
<dbReference type="SMART" id="SM00853">
    <property type="entry name" value="MutL_C"/>
    <property type="match status" value="1"/>
</dbReference>
<keyword evidence="3 4" id="KW-0234">DNA repair</keyword>
<dbReference type="InterPro" id="IPR036890">
    <property type="entry name" value="HATPase_C_sf"/>
</dbReference>
<evidence type="ECO:0000313" key="8">
    <source>
        <dbReference type="EMBL" id="ASS38012.1"/>
    </source>
</evidence>
<proteinExistence type="inferred from homology"/>
<feature type="domain" description="DNA mismatch repair protein S5" evidence="7">
    <location>
        <begin position="207"/>
        <end position="318"/>
    </location>
</feature>
<dbReference type="GO" id="GO:0005524">
    <property type="term" value="F:ATP binding"/>
    <property type="evidence" value="ECO:0007669"/>
    <property type="project" value="InterPro"/>
</dbReference>
<dbReference type="InterPro" id="IPR042120">
    <property type="entry name" value="MutL_C_dimsub"/>
</dbReference>
<keyword evidence="9" id="KW-1185">Reference proteome</keyword>
<dbReference type="GO" id="GO:0016887">
    <property type="term" value="F:ATP hydrolysis activity"/>
    <property type="evidence" value="ECO:0007669"/>
    <property type="project" value="InterPro"/>
</dbReference>
<dbReference type="SMART" id="SM01340">
    <property type="entry name" value="DNA_mis_repair"/>
    <property type="match status" value="1"/>
</dbReference>
<dbReference type="CDD" id="cd16926">
    <property type="entry name" value="HATPase_MutL-MLH-PMS-like"/>
    <property type="match status" value="1"/>
</dbReference>
<dbReference type="InterPro" id="IPR038973">
    <property type="entry name" value="MutL/Mlh/Pms-like"/>
</dbReference>
<dbReference type="SUPFAM" id="SSF118116">
    <property type="entry name" value="DNA mismatch repair protein MutL"/>
    <property type="match status" value="1"/>
</dbReference>
<dbReference type="InterPro" id="IPR002099">
    <property type="entry name" value="MutL/Mlh/PMS"/>
</dbReference>
<dbReference type="Gene3D" id="3.30.1370.100">
    <property type="entry name" value="MutL, C-terminal domain, regulatory subdomain"/>
    <property type="match status" value="1"/>
</dbReference>
<dbReference type="InterPro" id="IPR013507">
    <property type="entry name" value="DNA_mismatch_S5_2-like"/>
</dbReference>
<feature type="compositionally biased region" description="Low complexity" evidence="5">
    <location>
        <begin position="340"/>
        <end position="350"/>
    </location>
</feature>